<accession>A0A8R1U3S4</accession>
<evidence type="ECO:0000256" key="9">
    <source>
        <dbReference type="ARBA" id="ARBA00022884"/>
    </source>
</evidence>
<comment type="catalytic activity">
    <reaction evidence="16">
        <text>2 superoxide + 2 H(+) = H2O2 + O2</text>
        <dbReference type="Rhea" id="RHEA:20696"/>
        <dbReference type="ChEBI" id="CHEBI:15378"/>
        <dbReference type="ChEBI" id="CHEBI:15379"/>
        <dbReference type="ChEBI" id="CHEBI:16240"/>
        <dbReference type="ChEBI" id="CHEBI:18421"/>
        <dbReference type="EC" id="1.15.1.1"/>
    </reaction>
</comment>
<dbReference type="Gene3D" id="1.10.287.990">
    <property type="entry name" value="Fe,Mn superoxide dismutase (SOD) domain"/>
    <property type="match status" value="1"/>
</dbReference>
<dbReference type="GO" id="GO:0046872">
    <property type="term" value="F:metal ion binding"/>
    <property type="evidence" value="ECO:0007669"/>
    <property type="project" value="UniProtKB-KW"/>
</dbReference>
<dbReference type="InterPro" id="IPR036324">
    <property type="entry name" value="Mn/Fe_SOD_N_sf"/>
</dbReference>
<dbReference type="GO" id="GO:0005759">
    <property type="term" value="C:mitochondrial matrix"/>
    <property type="evidence" value="ECO:0000318"/>
    <property type="project" value="GO_Central"/>
</dbReference>
<dbReference type="Gene3D" id="3.40.50.150">
    <property type="entry name" value="Vaccinia Virus protein VP39"/>
    <property type="match status" value="1"/>
</dbReference>
<feature type="binding site" evidence="17">
    <location>
        <position position="316"/>
    </location>
    <ligand>
        <name>S-adenosyl-L-methionine</name>
        <dbReference type="ChEBI" id="CHEBI:59789"/>
    </ligand>
</feature>
<dbReference type="FunFam" id="3.55.40.20:FF:000004">
    <property type="entry name" value="Superoxide dismutase [Fe]"/>
    <property type="match status" value="1"/>
</dbReference>
<keyword evidence="12" id="KW-0805">Transcription regulation</keyword>
<feature type="binding site" evidence="17">
    <location>
        <position position="268"/>
    </location>
    <ligand>
        <name>S-adenosyl-L-methionine</name>
        <dbReference type="ChEBI" id="CHEBI:59789"/>
    </ligand>
</feature>
<keyword evidence="14" id="KW-0804">Transcription</keyword>
<keyword evidence="15" id="KW-0464">Manganese</keyword>
<dbReference type="InterPro" id="IPR019831">
    <property type="entry name" value="Mn/Fe_SOD_N"/>
</dbReference>
<evidence type="ECO:0000256" key="3">
    <source>
        <dbReference type="ARBA" id="ARBA00008714"/>
    </source>
</evidence>
<keyword evidence="20" id="KW-1185">Reference proteome</keyword>
<comment type="subcellular location">
    <subcellularLocation>
        <location evidence="2">Mitochondrion</location>
    </subcellularLocation>
</comment>
<dbReference type="GO" id="GO:0004784">
    <property type="term" value="F:superoxide dismutase activity"/>
    <property type="evidence" value="ECO:0007669"/>
    <property type="project" value="UniProtKB-EC"/>
</dbReference>
<keyword evidence="6 17" id="KW-0808">Transferase</keyword>
<dbReference type="GO" id="GO:0034246">
    <property type="term" value="F:mitochondrial transcription factor activity"/>
    <property type="evidence" value="ECO:0000318"/>
    <property type="project" value="GO_Central"/>
</dbReference>
<reference evidence="19" key="2">
    <citation type="submission" date="2022-06" db="UniProtKB">
        <authorList>
            <consortium name="EnsemblMetazoa"/>
        </authorList>
    </citation>
    <scope>IDENTIFICATION</scope>
    <source>
        <strain evidence="19">PS312</strain>
    </source>
</reference>
<keyword evidence="4 18" id="KW-0698">rRNA processing</keyword>
<sequence length="565" mass="62881">MIRQLIIEMSLSTSAKMLGAGRGLLCVSRLSKHTLPDLPYDFNALEPVISSEIMQLHHQKHHNTYVTNLNNLEEQIHNANEKKDISKLVSLQPAYKFNAGGHINHSILWQVMAKDGGEPSKELSAAIKRDFGSMEKMQEKLSAATIGVQGSGWGWLGICPVSKQLRIATCANQDPLEATTGLKPLFGIDVWEHAYYLQYKNVRPDYVKAVWKMPPRLPPLPALRDFIHLYKLRAKKILSQNFLMDMNITRKIVRAAGVRDGDWVCEVGPGPGGITRGILEAGASRVDVIEIDHRFIPALQHLSEAAEGRLHIHRADVLKTCVGEVWRENGFPSASHWLDDRAPPAHVIGNLPFNIASPLIIKYLREMSNRAGPWTCGRVPLTLTFQLEVARRLCSPIDNESRSRISIMAQMYTDPRLVFSEGISAATIIPGACFVPPPKVDVGVVRFVPRAVPAASSPFEVVEKLVRQVFHYRQKYVLKGLKTLYPEEIAEDRAHELLREVRVSPSTTSIRLGVEEYAAMAASARPLPITLDSLASLPNAVPAPYAYAHCSIMPSEGMRLRDFSV</sequence>
<evidence type="ECO:0000256" key="16">
    <source>
        <dbReference type="ARBA" id="ARBA00049204"/>
    </source>
</evidence>
<dbReference type="SUPFAM" id="SSF46609">
    <property type="entry name" value="Fe,Mn superoxide dismutase (SOD), N-terminal domain"/>
    <property type="match status" value="1"/>
</dbReference>
<dbReference type="InterPro" id="IPR023165">
    <property type="entry name" value="rRNA_Ade_diMease-like_C"/>
</dbReference>
<comment type="similarity">
    <text evidence="3">Belongs to the iron/manganese superoxide dismutase family.</text>
</comment>
<evidence type="ECO:0000313" key="19">
    <source>
        <dbReference type="EnsemblMetazoa" id="PPA01419.1"/>
    </source>
</evidence>
<dbReference type="EC" id="2.1.1.-" evidence="18"/>
<accession>A0A2A6BS04</accession>
<evidence type="ECO:0000313" key="20">
    <source>
        <dbReference type="Proteomes" id="UP000005239"/>
    </source>
</evidence>
<dbReference type="EnsemblMetazoa" id="PPA01419.1">
    <property type="protein sequence ID" value="PPA01419.1"/>
    <property type="gene ID" value="WBGene00090973"/>
</dbReference>
<evidence type="ECO:0000256" key="17">
    <source>
        <dbReference type="PROSITE-ProRule" id="PRU01026"/>
    </source>
</evidence>
<dbReference type="InterPro" id="IPR001189">
    <property type="entry name" value="Mn/Fe_SOD"/>
</dbReference>
<keyword evidence="8" id="KW-0479">Metal-binding</keyword>
<keyword evidence="10" id="KW-0809">Transit peptide</keyword>
<evidence type="ECO:0000256" key="10">
    <source>
        <dbReference type="ARBA" id="ARBA00022946"/>
    </source>
</evidence>
<dbReference type="SMART" id="SM00650">
    <property type="entry name" value="rADc"/>
    <property type="match status" value="1"/>
</dbReference>
<dbReference type="InterPro" id="IPR001737">
    <property type="entry name" value="KsgA/Erm"/>
</dbReference>
<evidence type="ECO:0000256" key="8">
    <source>
        <dbReference type="ARBA" id="ARBA00022723"/>
    </source>
</evidence>
<protein>
    <recommendedName>
        <fullName evidence="18">rRNA adenine N(6)-methyltransferase</fullName>
        <ecNumber evidence="18">2.1.1.-</ecNumber>
    </recommendedName>
</protein>
<name>A0A2A6BS04_PRIPA</name>
<keyword evidence="13" id="KW-0496">Mitochondrion</keyword>
<dbReference type="Gene3D" id="1.10.8.100">
    <property type="entry name" value="Ribosomal RNA adenine dimethylase-like, domain 2"/>
    <property type="match status" value="1"/>
</dbReference>
<evidence type="ECO:0000256" key="2">
    <source>
        <dbReference type="ARBA" id="ARBA00004173"/>
    </source>
</evidence>
<dbReference type="Proteomes" id="UP000005239">
    <property type="component" value="Unassembled WGS sequence"/>
</dbReference>
<comment type="similarity">
    <text evidence="17 18">Belongs to the class I-like SAM-binding methyltransferase superfamily. rRNA adenine N(6)-methyltransferase family.</text>
</comment>
<evidence type="ECO:0000256" key="1">
    <source>
        <dbReference type="ARBA" id="ARBA00002170"/>
    </source>
</evidence>
<proteinExistence type="inferred from homology"/>
<dbReference type="PRINTS" id="PR01703">
    <property type="entry name" value="MNSODISMTASE"/>
</dbReference>
<dbReference type="Pfam" id="PF00398">
    <property type="entry name" value="RrnaAD"/>
    <property type="match status" value="1"/>
</dbReference>
<feature type="binding site" evidence="17">
    <location>
        <position position="290"/>
    </location>
    <ligand>
        <name>S-adenosyl-L-methionine</name>
        <dbReference type="ChEBI" id="CHEBI:59789"/>
    </ligand>
</feature>
<dbReference type="GO" id="GO:0000179">
    <property type="term" value="F:rRNA (adenine-N6,N6-)-dimethyltransferase activity"/>
    <property type="evidence" value="ECO:0000318"/>
    <property type="project" value="GO_Central"/>
</dbReference>
<dbReference type="FunFam" id="1.10.287.990:FF:000001">
    <property type="entry name" value="Superoxide dismutase"/>
    <property type="match status" value="1"/>
</dbReference>
<evidence type="ECO:0000256" key="18">
    <source>
        <dbReference type="RuleBase" id="RU362106"/>
    </source>
</evidence>
<evidence type="ECO:0000256" key="7">
    <source>
        <dbReference type="ARBA" id="ARBA00022691"/>
    </source>
</evidence>
<keyword evidence="7 17" id="KW-0949">S-adenosyl-L-methionine</keyword>
<dbReference type="FunFam" id="3.40.50.150:FF:000109">
    <property type="entry name" value="rRNA adenine N(6)-methyltransferase"/>
    <property type="match status" value="1"/>
</dbReference>
<evidence type="ECO:0000256" key="6">
    <source>
        <dbReference type="ARBA" id="ARBA00022679"/>
    </source>
</evidence>
<feature type="binding site" evidence="17">
    <location>
        <position position="243"/>
    </location>
    <ligand>
        <name>S-adenosyl-L-methionine</name>
        <dbReference type="ChEBI" id="CHEBI:59789"/>
    </ligand>
</feature>
<dbReference type="Gene3D" id="3.55.40.20">
    <property type="entry name" value="Iron/manganese superoxide dismutase, C-terminal domain"/>
    <property type="match status" value="1"/>
</dbReference>
<evidence type="ECO:0000256" key="15">
    <source>
        <dbReference type="ARBA" id="ARBA00023211"/>
    </source>
</evidence>
<comment type="function">
    <text evidence="1">Destroys superoxide anion radicals which are normally produced within the cells and which are toxic to biological systems.</text>
</comment>
<keyword evidence="11" id="KW-0560">Oxidoreductase</keyword>
<evidence type="ECO:0000256" key="14">
    <source>
        <dbReference type="ARBA" id="ARBA00023163"/>
    </source>
</evidence>
<keyword evidence="9 17" id="KW-0694">RNA-binding</keyword>
<feature type="binding site" evidence="17">
    <location>
        <position position="350"/>
    </location>
    <ligand>
        <name>S-adenosyl-L-methionine</name>
        <dbReference type="ChEBI" id="CHEBI:59789"/>
    </ligand>
</feature>
<evidence type="ECO:0000256" key="13">
    <source>
        <dbReference type="ARBA" id="ARBA00023128"/>
    </source>
</evidence>
<dbReference type="InterPro" id="IPR019832">
    <property type="entry name" value="Mn/Fe_SOD_C"/>
</dbReference>
<dbReference type="InterPro" id="IPR036314">
    <property type="entry name" value="SOD_C_sf"/>
</dbReference>
<dbReference type="PANTHER" id="PTHR11727:SF17">
    <property type="entry name" value="DIMETHYLADENOSINE TRANSFERASE 1, MITOCHONDRIAL"/>
    <property type="match status" value="1"/>
</dbReference>
<dbReference type="Pfam" id="PF00081">
    <property type="entry name" value="Sod_Fe_N"/>
    <property type="match status" value="1"/>
</dbReference>
<dbReference type="SUPFAM" id="SSF54719">
    <property type="entry name" value="Fe,Mn superoxide dismutase (SOD), C-terminal domain"/>
    <property type="match status" value="1"/>
</dbReference>
<dbReference type="GO" id="GO:0031167">
    <property type="term" value="P:rRNA methylation"/>
    <property type="evidence" value="ECO:0000318"/>
    <property type="project" value="GO_Central"/>
</dbReference>
<dbReference type="AlphaFoldDB" id="A0A2A6BS04"/>
<dbReference type="CDD" id="cd02440">
    <property type="entry name" value="AdoMet_MTases"/>
    <property type="match status" value="1"/>
</dbReference>
<dbReference type="InterPro" id="IPR020598">
    <property type="entry name" value="rRNA_Ade_methylase_Trfase_N"/>
</dbReference>
<dbReference type="PROSITE" id="PS00088">
    <property type="entry name" value="SOD_MN"/>
    <property type="match status" value="1"/>
</dbReference>
<dbReference type="Pfam" id="PF02777">
    <property type="entry name" value="Sod_Fe_C"/>
    <property type="match status" value="1"/>
</dbReference>
<evidence type="ECO:0000256" key="4">
    <source>
        <dbReference type="ARBA" id="ARBA00022552"/>
    </source>
</evidence>
<organism evidence="19 20">
    <name type="scientific">Pristionchus pacificus</name>
    <name type="common">Parasitic nematode worm</name>
    <dbReference type="NCBI Taxonomy" id="54126"/>
    <lineage>
        <taxon>Eukaryota</taxon>
        <taxon>Metazoa</taxon>
        <taxon>Ecdysozoa</taxon>
        <taxon>Nematoda</taxon>
        <taxon>Chromadorea</taxon>
        <taxon>Rhabditida</taxon>
        <taxon>Rhabditina</taxon>
        <taxon>Diplogasteromorpha</taxon>
        <taxon>Diplogasteroidea</taxon>
        <taxon>Neodiplogasteridae</taxon>
        <taxon>Pristionchus</taxon>
    </lineage>
</organism>
<feature type="binding site" evidence="17">
    <location>
        <position position="241"/>
    </location>
    <ligand>
        <name>S-adenosyl-L-methionine</name>
        <dbReference type="ChEBI" id="CHEBI:59789"/>
    </ligand>
</feature>
<reference evidence="20" key="1">
    <citation type="journal article" date="2008" name="Nat. Genet.">
        <title>The Pristionchus pacificus genome provides a unique perspective on nematode lifestyle and parasitism.</title>
        <authorList>
            <person name="Dieterich C."/>
            <person name="Clifton S.W."/>
            <person name="Schuster L.N."/>
            <person name="Chinwalla A."/>
            <person name="Delehaunty K."/>
            <person name="Dinkelacker I."/>
            <person name="Fulton L."/>
            <person name="Fulton R."/>
            <person name="Godfrey J."/>
            <person name="Minx P."/>
            <person name="Mitreva M."/>
            <person name="Roeseler W."/>
            <person name="Tian H."/>
            <person name="Witte H."/>
            <person name="Yang S.P."/>
            <person name="Wilson R.K."/>
            <person name="Sommer R.J."/>
        </authorList>
    </citation>
    <scope>NUCLEOTIDE SEQUENCE [LARGE SCALE GENOMIC DNA]</scope>
    <source>
        <strain evidence="20">PS312</strain>
    </source>
</reference>
<dbReference type="PROSITE" id="PS51689">
    <property type="entry name" value="SAM_RNA_A_N6_MT"/>
    <property type="match status" value="1"/>
</dbReference>
<evidence type="ECO:0000256" key="11">
    <source>
        <dbReference type="ARBA" id="ARBA00023002"/>
    </source>
</evidence>
<dbReference type="InterPro" id="IPR029063">
    <property type="entry name" value="SAM-dependent_MTases_sf"/>
</dbReference>
<evidence type="ECO:0000256" key="5">
    <source>
        <dbReference type="ARBA" id="ARBA00022603"/>
    </source>
</evidence>
<gene>
    <name evidence="19" type="primary">WBGene00090973</name>
</gene>
<evidence type="ECO:0000256" key="12">
    <source>
        <dbReference type="ARBA" id="ARBA00023015"/>
    </source>
</evidence>
<dbReference type="GO" id="GO:0006391">
    <property type="term" value="P:transcription initiation at mitochondrial promoter"/>
    <property type="evidence" value="ECO:0000318"/>
    <property type="project" value="GO_Central"/>
</dbReference>
<keyword evidence="5 17" id="KW-0489">Methyltransferase</keyword>
<dbReference type="PANTHER" id="PTHR11727">
    <property type="entry name" value="DIMETHYLADENOSINE TRANSFERASE"/>
    <property type="match status" value="1"/>
</dbReference>
<dbReference type="InterPro" id="IPR019833">
    <property type="entry name" value="Mn/Fe_SOD_BS"/>
</dbReference>
<dbReference type="SUPFAM" id="SSF53335">
    <property type="entry name" value="S-adenosyl-L-methionine-dependent methyltransferases"/>
    <property type="match status" value="1"/>
</dbReference>
<dbReference type="GO" id="GO:0003723">
    <property type="term" value="F:RNA binding"/>
    <property type="evidence" value="ECO:0007669"/>
    <property type="project" value="UniProtKB-UniRule"/>
</dbReference>